<evidence type="ECO:0000256" key="1">
    <source>
        <dbReference type="SAM" id="Phobius"/>
    </source>
</evidence>
<accession>A0A5A8CJB2</accession>
<feature type="transmembrane region" description="Helical" evidence="1">
    <location>
        <begin position="77"/>
        <end position="104"/>
    </location>
</feature>
<evidence type="ECO:0000313" key="2">
    <source>
        <dbReference type="EMBL" id="KAA0151941.1"/>
    </source>
</evidence>
<feature type="transmembrane region" description="Helical" evidence="1">
    <location>
        <begin position="29"/>
        <end position="56"/>
    </location>
</feature>
<keyword evidence="1" id="KW-0472">Membrane</keyword>
<feature type="transmembrane region" description="Helical" evidence="1">
    <location>
        <begin position="124"/>
        <end position="151"/>
    </location>
</feature>
<dbReference type="Proteomes" id="UP000324907">
    <property type="component" value="Unassembled WGS sequence"/>
</dbReference>
<name>A0A5A8CJB2_CAFRO</name>
<organism evidence="2 3">
    <name type="scientific">Cafeteria roenbergensis</name>
    <name type="common">Marine flagellate</name>
    <dbReference type="NCBI Taxonomy" id="33653"/>
    <lineage>
        <taxon>Eukaryota</taxon>
        <taxon>Sar</taxon>
        <taxon>Stramenopiles</taxon>
        <taxon>Bigyra</taxon>
        <taxon>Opalozoa</taxon>
        <taxon>Bicosoecida</taxon>
        <taxon>Cafeteriaceae</taxon>
        <taxon>Cafeteria</taxon>
    </lineage>
</organism>
<keyword evidence="1" id="KW-0812">Transmembrane</keyword>
<sequence length="177" mass="18725">MRLCCRPWARTARVLDGIEEFQHQSVIGALYGMFVTLLAYFWAASVLLNPIILSAVGLLRSTGYLIQARRFLKAPGLVVPCVLVAWTGAIVLQAGALGCTAFVLHVACNLDSITAEQAQLFEPLFWAGSLAFVLANVASAAAATGAIHLVATAPTEAAEDELASETRHVPGCTEADV</sequence>
<reference evidence="2 3" key="1">
    <citation type="submission" date="2019-07" db="EMBL/GenBank/DDBJ databases">
        <title>Genomes of Cafeteria roenbergensis.</title>
        <authorList>
            <person name="Fischer M.G."/>
            <person name="Hackl T."/>
            <person name="Roman M."/>
        </authorList>
    </citation>
    <scope>NUCLEOTIDE SEQUENCE [LARGE SCALE GENOMIC DNA]</scope>
    <source>
        <strain evidence="2 3">RCC970-E3</strain>
    </source>
</reference>
<proteinExistence type="predicted"/>
<comment type="caution">
    <text evidence="2">The sequence shown here is derived from an EMBL/GenBank/DDBJ whole genome shotgun (WGS) entry which is preliminary data.</text>
</comment>
<evidence type="ECO:0000313" key="3">
    <source>
        <dbReference type="Proteomes" id="UP000324907"/>
    </source>
</evidence>
<dbReference type="AlphaFoldDB" id="A0A5A8CJB2"/>
<keyword evidence="1" id="KW-1133">Transmembrane helix</keyword>
<gene>
    <name evidence="2" type="ORF">FNF28_07086</name>
</gene>
<protein>
    <submittedName>
        <fullName evidence="2">Uncharacterized protein</fullName>
    </submittedName>
</protein>
<dbReference type="EMBL" id="VLTL01000213">
    <property type="protein sequence ID" value="KAA0151941.1"/>
    <property type="molecule type" value="Genomic_DNA"/>
</dbReference>